<dbReference type="InterPro" id="IPR050792">
    <property type="entry name" value="ADP-ribosylglycohydrolase"/>
</dbReference>
<accession>A0A7S2TVG0</accession>
<feature type="binding site" evidence="12">
    <location>
        <position position="174"/>
    </location>
    <ligand>
        <name>Mg(2+)</name>
        <dbReference type="ChEBI" id="CHEBI:18420"/>
        <label>1</label>
    </ligand>
</feature>
<dbReference type="PANTHER" id="PTHR16222">
    <property type="entry name" value="ADP-RIBOSYLGLYCOHYDROLASE"/>
    <property type="match status" value="1"/>
</dbReference>
<feature type="binding site" evidence="12">
    <location>
        <position position="406"/>
    </location>
    <ligand>
        <name>Mg(2+)</name>
        <dbReference type="ChEBI" id="CHEBI:18420"/>
        <label>1</label>
    </ligand>
</feature>
<evidence type="ECO:0000256" key="2">
    <source>
        <dbReference type="ARBA" id="ARBA00012255"/>
    </source>
</evidence>
<keyword evidence="12" id="KW-0460">Magnesium</keyword>
<dbReference type="EC" id="3.2.1.143" evidence="2"/>
<dbReference type="Gene3D" id="1.10.4080.10">
    <property type="entry name" value="ADP-ribosylation/Crystallin J1"/>
    <property type="match status" value="1"/>
</dbReference>
<evidence type="ECO:0000256" key="12">
    <source>
        <dbReference type="PIRSR" id="PIRSR605502-1"/>
    </source>
</evidence>
<feature type="region of interest" description="Disordered" evidence="13">
    <location>
        <begin position="1"/>
        <end position="28"/>
    </location>
</feature>
<evidence type="ECO:0000256" key="11">
    <source>
        <dbReference type="ARBA" id="ARBA00049015"/>
    </source>
</evidence>
<evidence type="ECO:0000256" key="1">
    <source>
        <dbReference type="ARBA" id="ARBA00010702"/>
    </source>
</evidence>
<dbReference type="GO" id="GO:0046872">
    <property type="term" value="F:metal ion binding"/>
    <property type="evidence" value="ECO:0007669"/>
    <property type="project" value="UniProtKB-KW"/>
</dbReference>
<keyword evidence="3" id="KW-0378">Hydrolase</keyword>
<evidence type="ECO:0000256" key="7">
    <source>
        <dbReference type="ARBA" id="ARBA00042722"/>
    </source>
</evidence>
<evidence type="ECO:0000256" key="3">
    <source>
        <dbReference type="ARBA" id="ARBA00022801"/>
    </source>
</evidence>
<evidence type="ECO:0000256" key="13">
    <source>
        <dbReference type="SAM" id="MobiDB-lite"/>
    </source>
</evidence>
<dbReference type="PANTHER" id="PTHR16222:SF24">
    <property type="entry name" value="ADP-RIBOSYLHYDROLASE ARH3"/>
    <property type="match status" value="1"/>
</dbReference>
<evidence type="ECO:0000256" key="10">
    <source>
        <dbReference type="ARBA" id="ARBA00043193"/>
    </source>
</evidence>
<dbReference type="SUPFAM" id="SSF101478">
    <property type="entry name" value="ADP-ribosylglycohydrolase"/>
    <property type="match status" value="1"/>
</dbReference>
<feature type="binding site" evidence="12">
    <location>
        <position position="176"/>
    </location>
    <ligand>
        <name>Mg(2+)</name>
        <dbReference type="ChEBI" id="CHEBI:18420"/>
        <label>1</label>
    </ligand>
</feature>
<keyword evidence="12" id="KW-0479">Metal-binding</keyword>
<dbReference type="InterPro" id="IPR005502">
    <property type="entry name" value="Ribosyl_crysJ1"/>
</dbReference>
<dbReference type="EMBL" id="HBHP01021586">
    <property type="protein sequence ID" value="CAD9769452.1"/>
    <property type="molecule type" value="Transcribed_RNA"/>
</dbReference>
<evidence type="ECO:0000256" key="6">
    <source>
        <dbReference type="ARBA" id="ARBA00042471"/>
    </source>
</evidence>
<name>A0A7S2TVG0_9EUKA</name>
<evidence type="ECO:0000256" key="9">
    <source>
        <dbReference type="ARBA" id="ARBA00043187"/>
    </source>
</evidence>
<dbReference type="AlphaFoldDB" id="A0A7S2TVG0"/>
<feature type="binding site" evidence="12">
    <location>
        <position position="403"/>
    </location>
    <ligand>
        <name>Mg(2+)</name>
        <dbReference type="ChEBI" id="CHEBI:18420"/>
        <label>1</label>
    </ligand>
</feature>
<comment type="similarity">
    <text evidence="1">Belongs to the ADP-ribosylglycohydrolase family.</text>
</comment>
<gene>
    <name evidence="14" type="ORF">LSP00402_LOCUS13435</name>
</gene>
<comment type="catalytic activity">
    <reaction evidence="11">
        <text>alpha-NAD(+) + H2O = ADP-D-ribose + nicotinamide + H(+)</text>
        <dbReference type="Rhea" id="RHEA:68792"/>
        <dbReference type="ChEBI" id="CHEBI:15377"/>
        <dbReference type="ChEBI" id="CHEBI:15378"/>
        <dbReference type="ChEBI" id="CHEBI:17154"/>
        <dbReference type="ChEBI" id="CHEBI:57967"/>
        <dbReference type="ChEBI" id="CHEBI:77017"/>
    </reaction>
</comment>
<feature type="binding site" evidence="12">
    <location>
        <position position="175"/>
    </location>
    <ligand>
        <name>Mg(2+)</name>
        <dbReference type="ChEBI" id="CHEBI:18420"/>
        <label>1</label>
    </ligand>
</feature>
<sequence length="458" mass="48709">MESKRRVPGDGGAPAEASKSTRSRSLTVRPLSDEDLLTSRLVQAYTAWKPSNISADKMKALADVFRVAEDPLVKKLESLRAAEAKGELDALDKQRGCVGESVAKAVGTTLLSAKDRSIGCLLGVMMGDCLGAAVEGYPWDMIKERHGDCGGVRNFVPCTHMGVRHLGFRYGMYTDDTNNTLALATSLAEKKGIDPADCALQYAKWWQHKPTRGCPDSAAAVFKNILKGMHHSKTGRARFPDGSFANGGAMKISPLGVACRNADAKALRSMVASAIVSTHAHPEAVDGAACLARAIGYAMSCRQADTGKKFDGLAMIDAVAPIAETKAMQSQLGAVKALLTKAPKDKHKPSRLLPEDIAALKSLGGLEFQIKAIEAVPHALYIAARFYASPEAAVINMVLAGGDTDTTASMVAGLMGALHGTSWIPVRWWDNLENGEYGRDFAVGLAERISGLDLVKAT</sequence>
<comment type="cofactor">
    <cofactor evidence="12">
        <name>Mg(2+)</name>
        <dbReference type="ChEBI" id="CHEBI:18420"/>
    </cofactor>
    <text evidence="12">Binds 2 magnesium ions per subunit.</text>
</comment>
<evidence type="ECO:0000256" key="8">
    <source>
        <dbReference type="ARBA" id="ARBA00042850"/>
    </source>
</evidence>
<dbReference type="GO" id="GO:0004649">
    <property type="term" value="F:poly(ADP-ribose) glycohydrolase activity"/>
    <property type="evidence" value="ECO:0007669"/>
    <property type="project" value="UniProtKB-EC"/>
</dbReference>
<dbReference type="InterPro" id="IPR036705">
    <property type="entry name" value="Ribosyl_crysJ1_sf"/>
</dbReference>
<evidence type="ECO:0000313" key="14">
    <source>
        <dbReference type="EMBL" id="CAD9769452.1"/>
    </source>
</evidence>
<reference evidence="14" key="1">
    <citation type="submission" date="2021-01" db="EMBL/GenBank/DDBJ databases">
        <authorList>
            <person name="Corre E."/>
            <person name="Pelletier E."/>
            <person name="Niang G."/>
            <person name="Scheremetjew M."/>
            <person name="Finn R."/>
            <person name="Kale V."/>
            <person name="Holt S."/>
            <person name="Cochrane G."/>
            <person name="Meng A."/>
            <person name="Brown T."/>
            <person name="Cohen L."/>
        </authorList>
    </citation>
    <scope>NUCLEOTIDE SEQUENCE</scope>
    <source>
        <strain evidence="14">CCMP622</strain>
    </source>
</reference>
<organism evidence="14">
    <name type="scientific">Lotharella oceanica</name>
    <dbReference type="NCBI Taxonomy" id="641309"/>
    <lineage>
        <taxon>Eukaryota</taxon>
        <taxon>Sar</taxon>
        <taxon>Rhizaria</taxon>
        <taxon>Cercozoa</taxon>
        <taxon>Chlorarachniophyceae</taxon>
        <taxon>Lotharella</taxon>
    </lineage>
</organism>
<feature type="binding site" evidence="12">
    <location>
        <position position="405"/>
    </location>
    <ligand>
        <name>Mg(2+)</name>
        <dbReference type="ChEBI" id="CHEBI:18420"/>
        <label>1</label>
    </ligand>
</feature>
<evidence type="ECO:0000256" key="4">
    <source>
        <dbReference type="ARBA" id="ARBA00041057"/>
    </source>
</evidence>
<dbReference type="Pfam" id="PF03747">
    <property type="entry name" value="ADP_ribosyl_GH"/>
    <property type="match status" value="1"/>
</dbReference>
<protein>
    <recommendedName>
        <fullName evidence="4">ADP-ribosylhydrolase ARH3</fullName>
        <ecNumber evidence="2">3.2.1.143</ecNumber>
    </recommendedName>
    <alternativeName>
        <fullName evidence="5">ADP-ribose glycohydrolase ARH3</fullName>
    </alternativeName>
    <alternativeName>
        <fullName evidence="6">ADP-ribosylhydrolase 3</fullName>
    </alternativeName>
    <alternativeName>
        <fullName evidence="9">O-acetyl-ADP-ribose deacetylase ARH3</fullName>
    </alternativeName>
    <alternativeName>
        <fullName evidence="10">Poly(ADP-ribose) glycohydrolase ARH3</fullName>
    </alternativeName>
    <alternativeName>
        <fullName evidence="8">[Protein ADP-ribosylarginine] hydrolase-like protein 2</fullName>
    </alternativeName>
    <alternativeName>
        <fullName evidence="7">[Protein ADP-ribosylserine] hydrolase</fullName>
    </alternativeName>
</protein>
<proteinExistence type="inferred from homology"/>
<evidence type="ECO:0000256" key="5">
    <source>
        <dbReference type="ARBA" id="ARBA00042398"/>
    </source>
</evidence>